<gene>
    <name evidence="1" type="ORF">CCAX7_62260</name>
</gene>
<dbReference type="EMBL" id="AP025739">
    <property type="protein sequence ID" value="BDI34175.1"/>
    <property type="molecule type" value="Genomic_DNA"/>
</dbReference>
<dbReference type="RefSeq" id="WP_125206015.1">
    <property type="nucleotide sequence ID" value="NZ_AP025739.1"/>
</dbReference>
<dbReference type="KEGG" id="ccot:CCAX7_62260"/>
<proteinExistence type="predicted"/>
<dbReference type="OrthoDB" id="513474at2"/>
<dbReference type="AlphaFoldDB" id="A0A402CWK0"/>
<organism evidence="1 2">
    <name type="scientific">Capsulimonas corticalis</name>
    <dbReference type="NCBI Taxonomy" id="2219043"/>
    <lineage>
        <taxon>Bacteria</taxon>
        <taxon>Bacillati</taxon>
        <taxon>Armatimonadota</taxon>
        <taxon>Armatimonadia</taxon>
        <taxon>Capsulimonadales</taxon>
        <taxon>Capsulimonadaceae</taxon>
        <taxon>Capsulimonas</taxon>
    </lineage>
</organism>
<sequence>MTDDSRYSDIRILTQIDQRTLDEMSTRGFLGPLLISIDDSIYSLFFITPERIKSELKASLDSGEIWFSEPGLIVIPDITMKNIETALEDMCRQKFFDCIKPIENI</sequence>
<accession>A0A402CWK0</accession>
<dbReference type="Proteomes" id="UP000287394">
    <property type="component" value="Chromosome"/>
</dbReference>
<protein>
    <submittedName>
        <fullName evidence="1">Uncharacterized protein</fullName>
    </submittedName>
</protein>
<evidence type="ECO:0000313" key="1">
    <source>
        <dbReference type="EMBL" id="BDI34175.1"/>
    </source>
</evidence>
<evidence type="ECO:0000313" key="2">
    <source>
        <dbReference type="Proteomes" id="UP000287394"/>
    </source>
</evidence>
<reference evidence="1 2" key="1">
    <citation type="journal article" date="2019" name="Int. J. Syst. Evol. Microbiol.">
        <title>Capsulimonas corticalis gen. nov., sp. nov., an aerobic capsulated bacterium, of a novel bacterial order, Capsulimonadales ord. nov., of the class Armatimonadia of the phylum Armatimonadetes.</title>
        <authorList>
            <person name="Li J."/>
            <person name="Kudo C."/>
            <person name="Tonouchi A."/>
        </authorList>
    </citation>
    <scope>NUCLEOTIDE SEQUENCE [LARGE SCALE GENOMIC DNA]</scope>
    <source>
        <strain evidence="1 2">AX-7</strain>
    </source>
</reference>
<keyword evidence="2" id="KW-1185">Reference proteome</keyword>
<name>A0A402CWK0_9BACT</name>